<keyword evidence="12" id="KW-1185">Reference proteome</keyword>
<feature type="compositionally biased region" description="Basic residues" evidence="9">
    <location>
        <begin position="198"/>
        <end position="207"/>
    </location>
</feature>
<dbReference type="Proteomes" id="UP000053789">
    <property type="component" value="Unassembled WGS sequence"/>
</dbReference>
<dbReference type="Pfam" id="PF26200">
    <property type="entry name" value="Rcat_RNF216"/>
    <property type="match status" value="1"/>
</dbReference>
<dbReference type="PANTHER" id="PTHR11685">
    <property type="entry name" value="RBR FAMILY RING FINGER AND IBR DOMAIN-CONTAINING"/>
    <property type="match status" value="1"/>
</dbReference>
<evidence type="ECO:0000256" key="3">
    <source>
        <dbReference type="ARBA" id="ARBA00022679"/>
    </source>
</evidence>
<accession>A0A0D2HXT3</accession>
<reference evidence="11" key="1">
    <citation type="submission" date="2015-01" db="EMBL/GenBank/DDBJ databases">
        <title>The Genome Sequence of Cladophialophora bantiana CBS 173.52.</title>
        <authorList>
            <consortium name="The Broad Institute Genomics Platform"/>
            <person name="Cuomo C."/>
            <person name="de Hoog S."/>
            <person name="Gorbushina A."/>
            <person name="Stielow B."/>
            <person name="Teixiera M."/>
            <person name="Abouelleil A."/>
            <person name="Chapman S.B."/>
            <person name="Priest M."/>
            <person name="Young S.K."/>
            <person name="Wortman J."/>
            <person name="Nusbaum C."/>
            <person name="Birren B."/>
        </authorList>
    </citation>
    <scope>NUCLEOTIDE SEQUENCE [LARGE SCALE GENOMIC DNA]</scope>
    <source>
        <strain evidence="11">CBS 173.52</strain>
    </source>
</reference>
<keyword evidence="4" id="KW-0479">Metal-binding</keyword>
<comment type="catalytic activity">
    <reaction evidence="1">
        <text>[E2 ubiquitin-conjugating enzyme]-S-ubiquitinyl-L-cysteine + [acceptor protein]-L-lysine = [E2 ubiquitin-conjugating enzyme]-L-cysteine + [acceptor protein]-N(6)-ubiquitinyl-L-lysine.</text>
        <dbReference type="EC" id="2.3.2.31"/>
    </reaction>
</comment>
<feature type="compositionally biased region" description="Pro residues" evidence="9">
    <location>
        <begin position="186"/>
        <end position="196"/>
    </location>
</feature>
<evidence type="ECO:0000256" key="2">
    <source>
        <dbReference type="ARBA" id="ARBA00012251"/>
    </source>
</evidence>
<keyword evidence="8" id="KW-0862">Zinc</keyword>
<proteinExistence type="predicted"/>
<organism evidence="11 12">
    <name type="scientific">Cladophialophora bantiana (strain ATCC 10958 / CBS 173.52 / CDC B-1940 / NIH 8579)</name>
    <name type="common">Xylohypha bantiana</name>
    <dbReference type="NCBI Taxonomy" id="1442370"/>
    <lineage>
        <taxon>Eukaryota</taxon>
        <taxon>Fungi</taxon>
        <taxon>Dikarya</taxon>
        <taxon>Ascomycota</taxon>
        <taxon>Pezizomycotina</taxon>
        <taxon>Eurotiomycetes</taxon>
        <taxon>Chaetothyriomycetidae</taxon>
        <taxon>Chaetothyriales</taxon>
        <taxon>Herpotrichiellaceae</taxon>
        <taxon>Cladophialophora</taxon>
    </lineage>
</organism>
<feature type="compositionally biased region" description="Acidic residues" evidence="9">
    <location>
        <begin position="406"/>
        <end position="421"/>
    </location>
</feature>
<dbReference type="Gene3D" id="3.30.40.10">
    <property type="entry name" value="Zinc/RING finger domain, C3HC4 (zinc finger)"/>
    <property type="match status" value="1"/>
</dbReference>
<evidence type="ECO:0000256" key="1">
    <source>
        <dbReference type="ARBA" id="ARBA00001798"/>
    </source>
</evidence>
<dbReference type="RefSeq" id="XP_016622419.1">
    <property type="nucleotide sequence ID" value="XM_016760569.1"/>
</dbReference>
<keyword evidence="6" id="KW-0863">Zinc-finger</keyword>
<dbReference type="AlphaFoldDB" id="A0A0D2HXT3"/>
<evidence type="ECO:0000256" key="4">
    <source>
        <dbReference type="ARBA" id="ARBA00022723"/>
    </source>
</evidence>
<dbReference type="GO" id="GO:0016567">
    <property type="term" value="P:protein ubiquitination"/>
    <property type="evidence" value="ECO:0007669"/>
    <property type="project" value="InterPro"/>
</dbReference>
<dbReference type="EMBL" id="KN846983">
    <property type="protein sequence ID" value="KIW95750.1"/>
    <property type="molecule type" value="Genomic_DNA"/>
</dbReference>
<feature type="compositionally biased region" description="Acidic residues" evidence="9">
    <location>
        <begin position="509"/>
        <end position="519"/>
    </location>
</feature>
<dbReference type="HOGENOM" id="CLU_407088_0_0_1"/>
<dbReference type="InterPro" id="IPR031127">
    <property type="entry name" value="E3_UB_ligase_RBR"/>
</dbReference>
<dbReference type="Pfam" id="PF01485">
    <property type="entry name" value="IBR"/>
    <property type="match status" value="1"/>
</dbReference>
<sequence length="661" mass="73299">MACLLFSRLFRHRPFTRIHSTTSPSGPASPSSNALDTQPAASNLNPAYSTDTSPSRAPSRATASRDEINPNLLLLNIMAGQGPTALSTRSVNFHPTSPSNECNPPFRSSEGYLGFNVVRIGENAQGEALYDWIFAFSTAADASNVLLSDPQVPIGDRLYRLGTYDGHFGEPQFDLSEPGRTRDSQAPPPPPPPDISPPRKRLKKSPPNKKVTCKICFGDIDGVYSTPCRRCKEALCYECVKTLFDTAMKNMDRMPVMCCQTVMHHEVARGILPAAEIEKYKERCDEINTVDPLYCPVPACSAFIPPRMLKQTDTTVTCHVCKTIICTKCKQYAGAEGHVCVKDESQQFILKTYEYKLCPKCRTGVMKMYGCPHVRCRCGAHWCWDCRRSMNACYKYPCRSARDDGVDGEDEEPESDEEEGANEAPTSAPVPTEVGVSSQAQTTQNHAVLRSATNMHGQAQEHMLAHQGATGELAEAENIQDNEITQPPVADQPTSDPNEPEATANAPENLDDPEENDWENEDMFFGEEPIDEAWDTWGCRHHFNEFGKDQIPQFWLVGFNHATDASLEIECMGCFEKVEVGKGETKKAGFKEKWCHWKPSGPTEESESEAQAAVDGRTTGSTDKSRVSFECRHCGVIYCGPCKRAAREKMAREREAPDADY</sequence>
<dbReference type="OrthoDB" id="10009520at2759"/>
<dbReference type="VEuPathDB" id="FungiDB:Z519_02814"/>
<feature type="compositionally biased region" description="Polar residues" evidence="9">
    <location>
        <begin position="33"/>
        <end position="51"/>
    </location>
</feature>
<dbReference type="EC" id="2.3.2.31" evidence="2"/>
<evidence type="ECO:0000259" key="10">
    <source>
        <dbReference type="PROSITE" id="PS51873"/>
    </source>
</evidence>
<evidence type="ECO:0000313" key="12">
    <source>
        <dbReference type="Proteomes" id="UP000053789"/>
    </source>
</evidence>
<evidence type="ECO:0000313" key="11">
    <source>
        <dbReference type="EMBL" id="KIW95750.1"/>
    </source>
</evidence>
<feature type="region of interest" description="Disordered" evidence="9">
    <location>
        <begin position="485"/>
        <end position="519"/>
    </location>
</feature>
<dbReference type="InterPro" id="IPR002867">
    <property type="entry name" value="IBR_dom"/>
</dbReference>
<feature type="domain" description="RING-type" evidence="10">
    <location>
        <begin position="209"/>
        <end position="402"/>
    </location>
</feature>
<evidence type="ECO:0000256" key="6">
    <source>
        <dbReference type="ARBA" id="ARBA00022771"/>
    </source>
</evidence>
<keyword evidence="5" id="KW-0677">Repeat</keyword>
<keyword evidence="3" id="KW-0808">Transferase</keyword>
<keyword evidence="7" id="KW-0833">Ubl conjugation pathway</keyword>
<feature type="region of interest" description="Disordered" evidence="9">
    <location>
        <begin position="598"/>
        <end position="624"/>
    </location>
</feature>
<feature type="region of interest" description="Disordered" evidence="9">
    <location>
        <begin position="170"/>
        <end position="207"/>
    </location>
</feature>
<dbReference type="GO" id="GO:0008270">
    <property type="term" value="F:zinc ion binding"/>
    <property type="evidence" value="ECO:0007669"/>
    <property type="project" value="UniProtKB-KW"/>
</dbReference>
<dbReference type="SUPFAM" id="SSF57850">
    <property type="entry name" value="RING/U-box"/>
    <property type="match status" value="1"/>
</dbReference>
<dbReference type="GeneID" id="27695742"/>
<evidence type="ECO:0000256" key="8">
    <source>
        <dbReference type="ARBA" id="ARBA00022833"/>
    </source>
</evidence>
<protein>
    <recommendedName>
        <fullName evidence="2">RBR-type E3 ubiquitin transferase</fullName>
        <ecNumber evidence="2">2.3.2.31</ecNumber>
    </recommendedName>
</protein>
<feature type="compositionally biased region" description="Low complexity" evidence="9">
    <location>
        <begin position="20"/>
        <end position="32"/>
    </location>
</feature>
<feature type="region of interest" description="Disordered" evidence="9">
    <location>
        <begin position="402"/>
        <end position="442"/>
    </location>
</feature>
<feature type="region of interest" description="Disordered" evidence="9">
    <location>
        <begin position="17"/>
        <end position="65"/>
    </location>
</feature>
<name>A0A0D2HXT3_CLAB1</name>
<evidence type="ECO:0000256" key="7">
    <source>
        <dbReference type="ARBA" id="ARBA00022786"/>
    </source>
</evidence>
<dbReference type="Gene3D" id="1.20.120.1750">
    <property type="match status" value="1"/>
</dbReference>
<dbReference type="GO" id="GO:0061630">
    <property type="term" value="F:ubiquitin protein ligase activity"/>
    <property type="evidence" value="ECO:0007669"/>
    <property type="project" value="UniProtKB-EC"/>
</dbReference>
<feature type="compositionally biased region" description="Low complexity" evidence="9">
    <location>
        <begin position="52"/>
        <end position="62"/>
    </location>
</feature>
<gene>
    <name evidence="11" type="ORF">Z519_02814</name>
</gene>
<dbReference type="InterPro" id="IPR044066">
    <property type="entry name" value="TRIAD_supradom"/>
</dbReference>
<dbReference type="PROSITE" id="PS51873">
    <property type="entry name" value="TRIAD"/>
    <property type="match status" value="1"/>
</dbReference>
<dbReference type="CDD" id="cd20336">
    <property type="entry name" value="Rcat_RBR"/>
    <property type="match status" value="1"/>
</dbReference>
<dbReference type="InterPro" id="IPR013083">
    <property type="entry name" value="Znf_RING/FYVE/PHD"/>
</dbReference>
<evidence type="ECO:0000256" key="5">
    <source>
        <dbReference type="ARBA" id="ARBA00022737"/>
    </source>
</evidence>
<evidence type="ECO:0000256" key="9">
    <source>
        <dbReference type="SAM" id="MobiDB-lite"/>
    </source>
</evidence>